<reference evidence="2" key="1">
    <citation type="submission" date="2017-04" db="EMBL/GenBank/DDBJ databases">
        <title>Population genomics of picophytoplankton unveils novel chromosome hypervariability.</title>
        <authorList>
            <consortium name="DOE Joint Genome Institute"/>
            <person name="Blanc-Mathieu R."/>
            <person name="Krasovec M."/>
            <person name="Hebrard M."/>
            <person name="Yau S."/>
            <person name="Desgranges E."/>
            <person name="Martin J."/>
            <person name="Schackwitz W."/>
            <person name="Kuo A."/>
            <person name="Salin G."/>
            <person name="Donnadieu C."/>
            <person name="Desdevises Y."/>
            <person name="Sanchez-Ferandin S."/>
            <person name="Moreau H."/>
            <person name="Rivals E."/>
            <person name="Grigoriev I.V."/>
            <person name="Grimsley N."/>
            <person name="Eyre-Walker A."/>
            <person name="Piganeau G."/>
        </authorList>
    </citation>
    <scope>NUCLEOTIDE SEQUENCE [LARGE SCALE GENOMIC DNA]</scope>
    <source>
        <strain evidence="2">RCC 1115</strain>
    </source>
</reference>
<evidence type="ECO:0000313" key="2">
    <source>
        <dbReference type="EMBL" id="OUS49231.1"/>
    </source>
</evidence>
<dbReference type="Proteomes" id="UP000195557">
    <property type="component" value="Unassembled WGS sequence"/>
</dbReference>
<feature type="region of interest" description="Disordered" evidence="1">
    <location>
        <begin position="25"/>
        <end position="93"/>
    </location>
</feature>
<dbReference type="EMBL" id="KZ155771">
    <property type="protein sequence ID" value="OUS49231.1"/>
    <property type="molecule type" value="Genomic_DNA"/>
</dbReference>
<name>A0A1Y5II47_OSTTA</name>
<sequence length="153" mass="17097">MEGFDFNAGFDPASATFSFLRGRADGAAGGETRRDANESDAREKRSGEDGTMDGGKERKRRRVEDASTREKRRERESGRWKGRPAAARTSAASVMGVDAASGIDELARSWVAPEEKEMLEKWREDVEGWRDDYKRKRRAALRLRKGTGATILA</sequence>
<evidence type="ECO:0000256" key="1">
    <source>
        <dbReference type="SAM" id="MobiDB-lite"/>
    </source>
</evidence>
<accession>A0A1Y5II47</accession>
<gene>
    <name evidence="2" type="ORF">BE221DRAFT_66061</name>
</gene>
<dbReference type="AlphaFoldDB" id="A0A1Y5II47"/>
<organism evidence="2">
    <name type="scientific">Ostreococcus tauri</name>
    <name type="common">Marine green alga</name>
    <dbReference type="NCBI Taxonomy" id="70448"/>
    <lineage>
        <taxon>Eukaryota</taxon>
        <taxon>Viridiplantae</taxon>
        <taxon>Chlorophyta</taxon>
        <taxon>Mamiellophyceae</taxon>
        <taxon>Mamiellales</taxon>
        <taxon>Bathycoccaceae</taxon>
        <taxon>Ostreococcus</taxon>
    </lineage>
</organism>
<feature type="compositionally biased region" description="Basic and acidic residues" evidence="1">
    <location>
        <begin position="31"/>
        <end position="48"/>
    </location>
</feature>
<protein>
    <submittedName>
        <fullName evidence="2">Uncharacterized protein</fullName>
    </submittedName>
</protein>
<proteinExistence type="predicted"/>
<feature type="compositionally biased region" description="Basic and acidic residues" evidence="1">
    <location>
        <begin position="62"/>
        <end position="79"/>
    </location>
</feature>